<comment type="caution">
    <text evidence="5">The sequence shown here is derived from an EMBL/GenBank/DDBJ whole genome shotgun (WGS) entry which is preliminary data.</text>
</comment>
<dbReference type="InterPro" id="IPR029033">
    <property type="entry name" value="His_PPase_superfam"/>
</dbReference>
<proteinExistence type="predicted"/>
<accession>A0ABD5PFA2</accession>
<organism evidence="5 6">
    <name type="scientific">Halobium salinum</name>
    <dbReference type="NCBI Taxonomy" id="1364940"/>
    <lineage>
        <taxon>Archaea</taxon>
        <taxon>Methanobacteriati</taxon>
        <taxon>Methanobacteriota</taxon>
        <taxon>Stenosarchaea group</taxon>
        <taxon>Halobacteria</taxon>
        <taxon>Halobacteriales</taxon>
        <taxon>Haloferacaceae</taxon>
        <taxon>Halobium</taxon>
    </lineage>
</organism>
<feature type="binding site" evidence="4">
    <location>
        <position position="94"/>
    </location>
    <ligand>
        <name>substrate</name>
    </ligand>
</feature>
<sequence>MKLASDGVAGGRTPAESAAATAANALCPLPAKSGEMATVVLVRHGETTWNRDGRVQGWAPSPLTERGHAQARALGAHLATTYDADRVVSSDLRRAVETTDHVRRALSLDATFDPAWRERNFGRLQGLTDAELFGTFPQFALAATGYAAALETPEDGEALVDTRERVLGAWRELRTSLAPDETVVVVSHGGPLYLLLGELKGLDVVSAIVDQEQGNCAVNELRVGGDGSVTLLREDDRAHLDGVDVGDETDVDAGVTRE</sequence>
<evidence type="ECO:0000256" key="4">
    <source>
        <dbReference type="PIRSR" id="PIRSR613078-2"/>
    </source>
</evidence>
<dbReference type="AlphaFoldDB" id="A0ABD5PFA2"/>
<evidence type="ECO:0000256" key="1">
    <source>
        <dbReference type="ARBA" id="ARBA00023152"/>
    </source>
</evidence>
<keyword evidence="2" id="KW-0413">Isomerase</keyword>
<dbReference type="Gene3D" id="3.40.50.1240">
    <property type="entry name" value="Phosphoglycerate mutase-like"/>
    <property type="match status" value="1"/>
</dbReference>
<protein>
    <submittedName>
        <fullName evidence="5">Histidine phosphatase family protein</fullName>
    </submittedName>
</protein>
<dbReference type="PANTHER" id="PTHR48100:SF1">
    <property type="entry name" value="HISTIDINE PHOSPHATASE FAMILY PROTEIN-RELATED"/>
    <property type="match status" value="1"/>
</dbReference>
<evidence type="ECO:0000256" key="3">
    <source>
        <dbReference type="PIRSR" id="PIRSR613078-1"/>
    </source>
</evidence>
<dbReference type="Pfam" id="PF00300">
    <property type="entry name" value="His_Phos_1"/>
    <property type="match status" value="1"/>
</dbReference>
<evidence type="ECO:0000313" key="5">
    <source>
        <dbReference type="EMBL" id="MFC4359591.1"/>
    </source>
</evidence>
<gene>
    <name evidence="5" type="ORF">ACFO0N_16735</name>
</gene>
<dbReference type="CDD" id="cd07067">
    <property type="entry name" value="HP_PGM_like"/>
    <property type="match status" value="1"/>
</dbReference>
<dbReference type="InterPro" id="IPR013078">
    <property type="entry name" value="His_Pase_superF_clade-1"/>
</dbReference>
<keyword evidence="1" id="KW-0324">Glycolysis</keyword>
<dbReference type="PROSITE" id="PS00175">
    <property type="entry name" value="PG_MUTASE"/>
    <property type="match status" value="1"/>
</dbReference>
<dbReference type="Proteomes" id="UP001595921">
    <property type="component" value="Unassembled WGS sequence"/>
</dbReference>
<feature type="active site" description="Proton donor/acceptor" evidence="3">
    <location>
        <position position="118"/>
    </location>
</feature>
<dbReference type="SMART" id="SM00855">
    <property type="entry name" value="PGAM"/>
    <property type="match status" value="1"/>
</dbReference>
<keyword evidence="6" id="KW-1185">Reference proteome</keyword>
<dbReference type="RefSeq" id="WP_267621605.1">
    <property type="nucleotide sequence ID" value="NZ_JAODIW010000006.1"/>
</dbReference>
<dbReference type="InterPro" id="IPR001345">
    <property type="entry name" value="PG/BPGM_mutase_AS"/>
</dbReference>
<evidence type="ECO:0000313" key="6">
    <source>
        <dbReference type="Proteomes" id="UP001595921"/>
    </source>
</evidence>
<dbReference type="SUPFAM" id="SSF53254">
    <property type="entry name" value="Phosphoglycerate mutase-like"/>
    <property type="match status" value="1"/>
</dbReference>
<feature type="binding site" evidence="4">
    <location>
        <begin position="43"/>
        <end position="50"/>
    </location>
    <ligand>
        <name>substrate</name>
    </ligand>
</feature>
<feature type="active site" description="Tele-phosphohistidine intermediate" evidence="3">
    <location>
        <position position="44"/>
    </location>
</feature>
<dbReference type="EMBL" id="JBHSDS010000008">
    <property type="protein sequence ID" value="MFC4359591.1"/>
    <property type="molecule type" value="Genomic_DNA"/>
</dbReference>
<dbReference type="PANTHER" id="PTHR48100">
    <property type="entry name" value="BROAD-SPECIFICITY PHOSPHATASE YOR283W-RELATED"/>
    <property type="match status" value="1"/>
</dbReference>
<reference evidence="5 6" key="1">
    <citation type="journal article" date="2019" name="Int. J. Syst. Evol. Microbiol.">
        <title>The Global Catalogue of Microorganisms (GCM) 10K type strain sequencing project: providing services to taxonomists for standard genome sequencing and annotation.</title>
        <authorList>
            <consortium name="The Broad Institute Genomics Platform"/>
            <consortium name="The Broad Institute Genome Sequencing Center for Infectious Disease"/>
            <person name="Wu L."/>
            <person name="Ma J."/>
        </authorList>
    </citation>
    <scope>NUCLEOTIDE SEQUENCE [LARGE SCALE GENOMIC DNA]</scope>
    <source>
        <strain evidence="5 6">CGMCC 1.12553</strain>
    </source>
</reference>
<dbReference type="InterPro" id="IPR050275">
    <property type="entry name" value="PGM_Phosphatase"/>
</dbReference>
<evidence type="ECO:0000256" key="2">
    <source>
        <dbReference type="ARBA" id="ARBA00023235"/>
    </source>
</evidence>
<name>A0ABD5PFA2_9EURY</name>